<keyword evidence="1" id="KW-1133">Transmembrane helix</keyword>
<evidence type="ECO:0000313" key="2">
    <source>
        <dbReference type="EMBL" id="CUQ76911.1"/>
    </source>
</evidence>
<keyword evidence="1" id="KW-0472">Membrane</keyword>
<dbReference type="RefSeq" id="WP_242854906.1">
    <property type="nucleotide sequence ID" value="NZ_CABIXW010000002.1"/>
</dbReference>
<proteinExistence type="predicted"/>
<protein>
    <submittedName>
        <fullName evidence="3">YceG-like family</fullName>
    </submittedName>
</protein>
<name>A0A174ZAP4_9FIRM</name>
<feature type="transmembrane region" description="Helical" evidence="1">
    <location>
        <begin position="6"/>
        <end position="29"/>
    </location>
</feature>
<dbReference type="EMBL" id="CZBU01000003">
    <property type="protein sequence ID" value="CUQ76911.1"/>
    <property type="molecule type" value="Genomic_DNA"/>
</dbReference>
<dbReference type="Proteomes" id="UP000095780">
    <property type="component" value="Unassembled WGS sequence"/>
</dbReference>
<dbReference type="Proteomes" id="UP000095621">
    <property type="component" value="Unassembled WGS sequence"/>
</dbReference>
<dbReference type="EMBL" id="CZBV01000002">
    <property type="protein sequence ID" value="CUQ81061.1"/>
    <property type="molecule type" value="Genomic_DNA"/>
</dbReference>
<evidence type="ECO:0000313" key="3">
    <source>
        <dbReference type="EMBL" id="CUQ81061.1"/>
    </source>
</evidence>
<reference evidence="4 5" key="1">
    <citation type="submission" date="2015-09" db="EMBL/GenBank/DDBJ databases">
        <authorList>
            <consortium name="Pathogen Informatics"/>
        </authorList>
    </citation>
    <scope>NUCLEOTIDE SEQUENCE [LARGE SCALE GENOMIC DNA]</scope>
    <source>
        <strain evidence="2 4">2789STDY5834875</strain>
        <strain evidence="3 5">2789STDY5834878</strain>
    </source>
</reference>
<dbReference type="Gene3D" id="3.30.1490.480">
    <property type="entry name" value="Endolytic murein transglycosylase"/>
    <property type="match status" value="1"/>
</dbReference>
<accession>A0A174ZAP4</accession>
<keyword evidence="1" id="KW-0812">Transmembrane</keyword>
<sequence>MSNKSIRMLVSVSLNVLIIVLGIYLVFFMGSKAYSFGEKIFNEQAVDSDDNARTVEVTITTDIQAKKLAGMLYDKGLVHDKTIAYFQIQFSDYKDKFIGGTYELNTGMTPTEIMQVLAQSDSEEE</sequence>
<organism evidence="3 5">
    <name type="scientific">Lachnospira eligens</name>
    <dbReference type="NCBI Taxonomy" id="39485"/>
    <lineage>
        <taxon>Bacteria</taxon>
        <taxon>Bacillati</taxon>
        <taxon>Bacillota</taxon>
        <taxon>Clostridia</taxon>
        <taxon>Lachnospirales</taxon>
        <taxon>Lachnospiraceae</taxon>
        <taxon>Lachnospira</taxon>
    </lineage>
</organism>
<dbReference type="AlphaFoldDB" id="A0A174ZAP4"/>
<evidence type="ECO:0000256" key="1">
    <source>
        <dbReference type="SAM" id="Phobius"/>
    </source>
</evidence>
<gene>
    <name evidence="2" type="ORF">ERS852490_01307</name>
    <name evidence="3" type="ORF">ERS852492_00644</name>
</gene>
<evidence type="ECO:0000313" key="5">
    <source>
        <dbReference type="Proteomes" id="UP000095780"/>
    </source>
</evidence>
<evidence type="ECO:0000313" key="4">
    <source>
        <dbReference type="Proteomes" id="UP000095621"/>
    </source>
</evidence>